<name>A0A8X7QAS6_BRACI</name>
<evidence type="ECO:0000256" key="1">
    <source>
        <dbReference type="SAM" id="MobiDB-lite"/>
    </source>
</evidence>
<evidence type="ECO:0000313" key="3">
    <source>
        <dbReference type="Proteomes" id="UP000886595"/>
    </source>
</evidence>
<dbReference type="Proteomes" id="UP000886595">
    <property type="component" value="Unassembled WGS sequence"/>
</dbReference>
<dbReference type="EMBL" id="JAAMPC010000014">
    <property type="protein sequence ID" value="KAG2266750.1"/>
    <property type="molecule type" value="Genomic_DNA"/>
</dbReference>
<gene>
    <name evidence="2" type="ORF">Bca52824_073829</name>
</gene>
<dbReference type="AlphaFoldDB" id="A0A8X7QAS6"/>
<feature type="compositionally biased region" description="Basic residues" evidence="1">
    <location>
        <begin position="188"/>
        <end position="198"/>
    </location>
</feature>
<accession>A0A8X7QAS6</accession>
<dbReference type="OrthoDB" id="10657117at2759"/>
<proteinExistence type="predicted"/>
<evidence type="ECO:0000313" key="2">
    <source>
        <dbReference type="EMBL" id="KAG2266750.1"/>
    </source>
</evidence>
<feature type="region of interest" description="Disordered" evidence="1">
    <location>
        <begin position="142"/>
        <end position="198"/>
    </location>
</feature>
<protein>
    <submittedName>
        <fullName evidence="2">Uncharacterized protein</fullName>
    </submittedName>
</protein>
<sequence length="198" mass="21354">MCLKQPKLNLLPLESKVKRKIAQRISATDVETPKSVNLATVPISVPGSEPAETTIVPPTAPAVAATEKATPAVSTVAATVNAPSTVQAGTGKYVARSPKQRPEELTRNLEMTRASTSSAAGLPANPFYVSSQELEEGEFCVDLSPYGGIYPTRSNHSEENSTSESSEYSEDEDNPSEDHDKFNEVISKRHKKLQKVRS</sequence>
<reference evidence="2 3" key="1">
    <citation type="submission" date="2020-02" db="EMBL/GenBank/DDBJ databases">
        <authorList>
            <person name="Ma Q."/>
            <person name="Huang Y."/>
            <person name="Song X."/>
            <person name="Pei D."/>
        </authorList>
    </citation>
    <scope>NUCLEOTIDE SEQUENCE [LARGE SCALE GENOMIC DNA]</scope>
    <source>
        <strain evidence="2">Sxm20200214</strain>
        <tissue evidence="2">Leaf</tissue>
    </source>
</reference>
<organism evidence="2 3">
    <name type="scientific">Brassica carinata</name>
    <name type="common">Ethiopian mustard</name>
    <name type="synonym">Abyssinian cabbage</name>
    <dbReference type="NCBI Taxonomy" id="52824"/>
    <lineage>
        <taxon>Eukaryota</taxon>
        <taxon>Viridiplantae</taxon>
        <taxon>Streptophyta</taxon>
        <taxon>Embryophyta</taxon>
        <taxon>Tracheophyta</taxon>
        <taxon>Spermatophyta</taxon>
        <taxon>Magnoliopsida</taxon>
        <taxon>eudicotyledons</taxon>
        <taxon>Gunneridae</taxon>
        <taxon>Pentapetalae</taxon>
        <taxon>rosids</taxon>
        <taxon>malvids</taxon>
        <taxon>Brassicales</taxon>
        <taxon>Brassicaceae</taxon>
        <taxon>Brassiceae</taxon>
        <taxon>Brassica</taxon>
    </lineage>
</organism>
<feature type="compositionally biased region" description="Basic and acidic residues" evidence="1">
    <location>
        <begin position="176"/>
        <end position="187"/>
    </location>
</feature>
<comment type="caution">
    <text evidence="2">The sequence shown here is derived from an EMBL/GenBank/DDBJ whole genome shotgun (WGS) entry which is preliminary data.</text>
</comment>
<keyword evidence="3" id="KW-1185">Reference proteome</keyword>